<dbReference type="Gene3D" id="2.60.120.260">
    <property type="entry name" value="Galactose-binding domain-like"/>
    <property type="match status" value="1"/>
</dbReference>
<dbReference type="SUPFAM" id="SSF49265">
    <property type="entry name" value="Fibronectin type III"/>
    <property type="match status" value="1"/>
</dbReference>
<accession>A0ABP9FHB5</accession>
<evidence type="ECO:0000259" key="5">
    <source>
        <dbReference type="PROSITE" id="PS50022"/>
    </source>
</evidence>
<gene>
    <name evidence="6" type="ORF">GCM10023333_40420</name>
</gene>
<dbReference type="Pfam" id="PF00754">
    <property type="entry name" value="F5_F8_type_C"/>
    <property type="match status" value="1"/>
</dbReference>
<evidence type="ECO:0000256" key="3">
    <source>
        <dbReference type="ARBA" id="ARBA00023295"/>
    </source>
</evidence>
<dbReference type="PANTHER" id="PTHR42812">
    <property type="entry name" value="BETA-XYLOSIDASE"/>
    <property type="match status" value="1"/>
</dbReference>
<evidence type="ECO:0000313" key="6">
    <source>
        <dbReference type="EMBL" id="GAA4902258.1"/>
    </source>
</evidence>
<dbReference type="InterPro" id="IPR008979">
    <property type="entry name" value="Galactose-bd-like_sf"/>
</dbReference>
<dbReference type="PANTHER" id="PTHR42812:SF12">
    <property type="entry name" value="BETA-XYLOSIDASE-RELATED"/>
    <property type="match status" value="1"/>
</dbReference>
<dbReference type="RefSeq" id="WP_345337322.1">
    <property type="nucleotide sequence ID" value="NZ_BAABJZ010000105.1"/>
</dbReference>
<dbReference type="InterPro" id="IPR051795">
    <property type="entry name" value="Glycosyl_Hydrlase_43"/>
</dbReference>
<evidence type="ECO:0000256" key="4">
    <source>
        <dbReference type="RuleBase" id="RU361187"/>
    </source>
</evidence>
<dbReference type="InterPro" id="IPR036116">
    <property type="entry name" value="FN3_sf"/>
</dbReference>
<dbReference type="InterPro" id="IPR023296">
    <property type="entry name" value="Glyco_hydro_beta-prop_sf"/>
</dbReference>
<dbReference type="PROSITE" id="PS51257">
    <property type="entry name" value="PROKAR_LIPOPROTEIN"/>
    <property type="match status" value="1"/>
</dbReference>
<dbReference type="SUPFAM" id="SSF75005">
    <property type="entry name" value="Arabinanase/levansucrase/invertase"/>
    <property type="match status" value="1"/>
</dbReference>
<dbReference type="CDD" id="cd08982">
    <property type="entry name" value="GH43-like"/>
    <property type="match status" value="1"/>
</dbReference>
<reference evidence="7" key="1">
    <citation type="journal article" date="2019" name="Int. J. Syst. Evol. Microbiol.">
        <title>The Global Catalogue of Microorganisms (GCM) 10K type strain sequencing project: providing services to taxonomists for standard genome sequencing and annotation.</title>
        <authorList>
            <consortium name="The Broad Institute Genomics Platform"/>
            <consortium name="The Broad Institute Genome Sequencing Center for Infectious Disease"/>
            <person name="Wu L."/>
            <person name="Ma J."/>
        </authorList>
    </citation>
    <scope>NUCLEOTIDE SEQUENCE [LARGE SCALE GENOMIC DNA]</scope>
    <source>
        <strain evidence="7">JCM 18401</strain>
    </source>
</reference>
<dbReference type="Gene3D" id="2.60.40.10">
    <property type="entry name" value="Immunoglobulins"/>
    <property type="match status" value="1"/>
</dbReference>
<keyword evidence="2 4" id="KW-0378">Hydrolase</keyword>
<comment type="similarity">
    <text evidence="1 4">Belongs to the glycosyl hydrolase 43 family.</text>
</comment>
<evidence type="ECO:0000313" key="7">
    <source>
        <dbReference type="Proteomes" id="UP001499988"/>
    </source>
</evidence>
<feature type="domain" description="F5/8 type C" evidence="5">
    <location>
        <begin position="333"/>
        <end position="483"/>
    </location>
</feature>
<dbReference type="EMBL" id="BAABJZ010000105">
    <property type="protein sequence ID" value="GAA4902258.1"/>
    <property type="molecule type" value="Genomic_DNA"/>
</dbReference>
<comment type="caution">
    <text evidence="6">The sequence shown here is derived from an EMBL/GenBank/DDBJ whole genome shotgun (WGS) entry which is preliminary data.</text>
</comment>
<dbReference type="PROSITE" id="PS50022">
    <property type="entry name" value="FA58C_3"/>
    <property type="match status" value="1"/>
</dbReference>
<dbReference type="InterPro" id="IPR006710">
    <property type="entry name" value="Glyco_hydro_43"/>
</dbReference>
<keyword evidence="3 4" id="KW-0326">Glycosidase</keyword>
<dbReference type="Proteomes" id="UP001499988">
    <property type="component" value="Unassembled WGS sequence"/>
</dbReference>
<proteinExistence type="inferred from homology"/>
<organism evidence="6 7">
    <name type="scientific">Ferrimonas pelagia</name>
    <dbReference type="NCBI Taxonomy" id="1177826"/>
    <lineage>
        <taxon>Bacteria</taxon>
        <taxon>Pseudomonadati</taxon>
        <taxon>Pseudomonadota</taxon>
        <taxon>Gammaproteobacteria</taxon>
        <taxon>Alteromonadales</taxon>
        <taxon>Ferrimonadaceae</taxon>
        <taxon>Ferrimonas</taxon>
    </lineage>
</organism>
<dbReference type="InterPro" id="IPR000421">
    <property type="entry name" value="FA58C"/>
</dbReference>
<sequence>MQRTALCGLITTLLLGCAQVPNQTPDTTAIKTIANPLDLNYRFMLSGRFREAADATVVRYQDKYLMFASKSGGYFVSDDLVDWQVVETDQYNVEDYAPSAVVIDDTVYLLASSHKKTSLYRSDDPLSGNWEVEVQEMQYGIWDPAFFMDDDKRLYLYWGCSNSHPLWGVELDYRDQFRFIDRRKGLVETHQALHGWEVSGDDHTNDERKAWIEGAWVTKHDGRYYLSYAGPGTEYNTYNDGMYVSDSPLGPFTLAEHNPFAYKPAGFVAGAGHGNTFEDKYGNYWHMGTASASTVNTFARRLGIYPTFFDEDGIAHAVTKYGDYPMIVPDHKITDFDQLFPGWMLLSYDKPVTVSSSQADYPASQMVDEQIKTYWAAETGGEHEWAMVDLQGDYQVHAIQINFSEHNAKAKGRQPDLRHRYVVESSLDGQQWQTVMDRADAEHDNPHAYLQLPQAQPARYVRLRNLEVASGELALSGFRVFGLGDGAKPAEVTGLRAERQADPRRVALSWMAVPEATGYTVSFGTHPGKLYSHHTVYGNNQVDINALHGERDYYFGIEAFNENGITPSPSVVKVTAPR</sequence>
<evidence type="ECO:0000256" key="1">
    <source>
        <dbReference type="ARBA" id="ARBA00009865"/>
    </source>
</evidence>
<dbReference type="Gene3D" id="2.115.10.20">
    <property type="entry name" value="Glycosyl hydrolase domain, family 43"/>
    <property type="match status" value="1"/>
</dbReference>
<dbReference type="SUPFAM" id="SSF49785">
    <property type="entry name" value="Galactose-binding domain-like"/>
    <property type="match status" value="1"/>
</dbReference>
<dbReference type="InterPro" id="IPR013783">
    <property type="entry name" value="Ig-like_fold"/>
</dbReference>
<protein>
    <submittedName>
        <fullName evidence="6">Family 43 glycosylhydrolase</fullName>
    </submittedName>
</protein>
<keyword evidence="7" id="KW-1185">Reference proteome</keyword>
<dbReference type="Pfam" id="PF04616">
    <property type="entry name" value="Glyco_hydro_43"/>
    <property type="match status" value="1"/>
</dbReference>
<name>A0ABP9FHB5_9GAMM</name>
<evidence type="ECO:0000256" key="2">
    <source>
        <dbReference type="ARBA" id="ARBA00022801"/>
    </source>
</evidence>